<reference evidence="1 2" key="1">
    <citation type="journal article" date="2016" name="Nat. Commun.">
        <title>Thousands of microbial genomes shed light on interconnected biogeochemical processes in an aquifer system.</title>
        <authorList>
            <person name="Anantharaman K."/>
            <person name="Brown C.T."/>
            <person name="Hug L.A."/>
            <person name="Sharon I."/>
            <person name="Castelle C.J."/>
            <person name="Probst A.J."/>
            <person name="Thomas B.C."/>
            <person name="Singh A."/>
            <person name="Wilkins M.J."/>
            <person name="Karaoz U."/>
            <person name="Brodie E.L."/>
            <person name="Williams K.H."/>
            <person name="Hubbard S.S."/>
            <person name="Banfield J.F."/>
        </authorList>
    </citation>
    <scope>NUCLEOTIDE SEQUENCE [LARGE SCALE GENOMIC DNA]</scope>
</reference>
<comment type="caution">
    <text evidence="1">The sequence shown here is derived from an EMBL/GenBank/DDBJ whole genome shotgun (WGS) entry which is preliminary data.</text>
</comment>
<sequence length="95" mass="11255">MGHYASEMEHEDAKTKRLRLRYHRVRKELSGTPATKFSLGELREALDLLSEKNTPRSFKNSVFAEEVIKKMRRLLRKAKARKKFYSIEEMNKGKK</sequence>
<proteinExistence type="predicted"/>
<organism evidence="1 2">
    <name type="scientific">Candidatus Lloydbacteria bacterium RIFOXYC12_FULL_46_25</name>
    <dbReference type="NCBI Taxonomy" id="1798670"/>
    <lineage>
        <taxon>Bacteria</taxon>
        <taxon>Candidatus Lloydiibacteriota</taxon>
    </lineage>
</organism>
<dbReference type="AlphaFoldDB" id="A0A1G2DRN9"/>
<gene>
    <name evidence="1" type="ORF">A2494_04360</name>
</gene>
<dbReference type="Proteomes" id="UP000178106">
    <property type="component" value="Unassembled WGS sequence"/>
</dbReference>
<evidence type="ECO:0000313" key="2">
    <source>
        <dbReference type="Proteomes" id="UP000178106"/>
    </source>
</evidence>
<name>A0A1G2DRN9_9BACT</name>
<protein>
    <submittedName>
        <fullName evidence="1">Uncharacterized protein</fullName>
    </submittedName>
</protein>
<evidence type="ECO:0000313" key="1">
    <source>
        <dbReference type="EMBL" id="OGZ16309.1"/>
    </source>
</evidence>
<dbReference type="EMBL" id="MHLU01000178">
    <property type="protein sequence ID" value="OGZ16309.1"/>
    <property type="molecule type" value="Genomic_DNA"/>
</dbReference>
<accession>A0A1G2DRN9</accession>